<dbReference type="Proteomes" id="UP000235347">
    <property type="component" value="Unassembled WGS sequence"/>
</dbReference>
<feature type="region of interest" description="Disordered" evidence="1">
    <location>
        <begin position="813"/>
        <end position="871"/>
    </location>
</feature>
<feature type="compositionally biased region" description="Polar residues" evidence="1">
    <location>
        <begin position="832"/>
        <end position="849"/>
    </location>
</feature>
<gene>
    <name evidence="2" type="ORF">C0Z19_13955</name>
</gene>
<dbReference type="RefSeq" id="WP_102610421.1">
    <property type="nucleotide sequence ID" value="NZ_CADIKD010000007.1"/>
</dbReference>
<feature type="region of interest" description="Disordered" evidence="1">
    <location>
        <begin position="601"/>
        <end position="662"/>
    </location>
</feature>
<reference evidence="2 3" key="1">
    <citation type="submission" date="2018-01" db="EMBL/GenBank/DDBJ databases">
        <title>Whole genome analyses suggest that Burkholderia sensu lato contains two further novel genera in the rhizoxinica-symbiotica group Mycetohabitans gen. nov., and Trinickia gen. nov.: implications for the evolution of diazotrophy and nodulation in the Burkholderiaceae.</title>
        <authorList>
            <person name="Estrada-de los Santos P."/>
            <person name="Palmer M."/>
            <person name="Chavez-Ramirez B."/>
            <person name="Beukes C."/>
            <person name="Steenkamp E.T."/>
            <person name="Hirsch A.M."/>
            <person name="Manyaka P."/>
            <person name="Maluk M."/>
            <person name="Lafos M."/>
            <person name="Crook M."/>
            <person name="Gross E."/>
            <person name="Simon M.F."/>
            <person name="Bueno dos Reis Junior F."/>
            <person name="Poole P.S."/>
            <person name="Venter S.N."/>
            <person name="James E.K."/>
        </authorList>
    </citation>
    <scope>NUCLEOTIDE SEQUENCE [LARGE SCALE GENOMIC DNA]</scope>
    <source>
        <strain evidence="2 3">GP25-8</strain>
    </source>
</reference>
<feature type="region of interest" description="Disordered" evidence="1">
    <location>
        <begin position="361"/>
        <end position="477"/>
    </location>
</feature>
<proteinExistence type="predicted"/>
<accession>A0A2N7W4R4</accession>
<dbReference type="EMBL" id="PNYB01000010">
    <property type="protein sequence ID" value="PMS24370.1"/>
    <property type="molecule type" value="Genomic_DNA"/>
</dbReference>
<sequence>MALRIPPGPLPPPMTAESLQCVVEAARNQSLEAAAQTLGRTLQQIDAYVAPWGLTHAGRWVAGERADALDEILYQRYLAYGGAGAIADGVTFPTIAPPAMRRRHDGAASAQTPHARRKVSAPMLAAVAQAATSEGAISRASEACGVNAGTISGYLLLRGLTIDGRAAAGNWAGRIQHFMDLFGKRRDSFTLRRSNSRADEHRAPPLRMPRPAEQEPRVPPASDPSPRVGVRPASARPLAPPREVRLRGERNLPPLGAERTTIDAIDLVAIARLSVTMSISDAAARLNISAATVGPFLSLFGLTPRGRALAGDYATEIDRFTASRLEHLGALSSELQAQGRSFASLQDDPLVRELTQMVGGMGRAGADERPTSNQPPVAPSTDRPTVPEAAQLEQTQQTDKPAQPAQLEQPEQSALPPSRSKKRQRAESEVGRGTRRRHAAVSTLASSPMARKQRATSPAARAPATAQRGTITSNAADNVEELPAADWKNKVTDTGLLCIAKAVARGESIRSAAKAERFRISSIRQYLGRKGLTARGKKLAGPHAQEIDRLMRKTAERRSTTQARAASRPEIETTASSSPARLKDVALETEDEFDEVMRLLDEESGGEAPVPASRRESASALSTEPSLAAKDGFDESRRLPDDASGGEAPSPRQSLSPLLNEPLATEDGINELRRLLDDDLESEDPLADGSDAVIETGDGATHADAIAQSDIDAMVVELTRDALLTPVTDTDDSVLPASDAATEGPVGNILAAIDFSMLDSPPMTDLRELPAGALEEMVTGLSADGLGMQSSIVDLDEEPMSSSTMSAPLAAMHDTPTFVPEPEESMQRPAASPSSLVALTPENPLSSDPTRADEQGRTGPEQPREQSPGAP</sequence>
<keyword evidence="3" id="KW-1185">Reference proteome</keyword>
<name>A0A2N7W4R4_9BURK</name>
<organism evidence="2 3">
    <name type="scientific">Trinickia soli</name>
    <dbReference type="NCBI Taxonomy" id="380675"/>
    <lineage>
        <taxon>Bacteria</taxon>
        <taxon>Pseudomonadati</taxon>
        <taxon>Pseudomonadota</taxon>
        <taxon>Betaproteobacteria</taxon>
        <taxon>Burkholderiales</taxon>
        <taxon>Burkholderiaceae</taxon>
        <taxon>Trinickia</taxon>
    </lineage>
</organism>
<feature type="region of interest" description="Disordered" evidence="1">
    <location>
        <begin position="191"/>
        <end position="242"/>
    </location>
</feature>
<dbReference type="AlphaFoldDB" id="A0A2N7W4R4"/>
<feature type="compositionally biased region" description="Low complexity" evidence="1">
    <location>
        <begin position="455"/>
        <end position="467"/>
    </location>
</feature>
<evidence type="ECO:0000256" key="1">
    <source>
        <dbReference type="SAM" id="MobiDB-lite"/>
    </source>
</evidence>
<feature type="compositionally biased region" description="Basic and acidic residues" evidence="1">
    <location>
        <begin position="631"/>
        <end position="641"/>
    </location>
</feature>
<feature type="compositionally biased region" description="Low complexity" evidence="1">
    <location>
        <begin position="401"/>
        <end position="412"/>
    </location>
</feature>
<evidence type="ECO:0000313" key="2">
    <source>
        <dbReference type="EMBL" id="PMS24370.1"/>
    </source>
</evidence>
<feature type="compositionally biased region" description="Basic and acidic residues" evidence="1">
    <location>
        <begin position="191"/>
        <end position="203"/>
    </location>
</feature>
<evidence type="ECO:0000313" key="3">
    <source>
        <dbReference type="Proteomes" id="UP000235347"/>
    </source>
</evidence>
<protein>
    <submittedName>
        <fullName evidence="2">Uncharacterized protein</fullName>
    </submittedName>
</protein>
<feature type="region of interest" description="Disordered" evidence="1">
    <location>
        <begin position="552"/>
        <end position="584"/>
    </location>
</feature>
<comment type="caution">
    <text evidence="2">The sequence shown here is derived from an EMBL/GenBank/DDBJ whole genome shotgun (WGS) entry which is preliminary data.</text>
</comment>